<dbReference type="Proteomes" id="UP000439678">
    <property type="component" value="Unassembled WGS sequence"/>
</dbReference>
<dbReference type="EMBL" id="CP054153">
    <property type="protein sequence ID" value="QMI51439.1"/>
    <property type="molecule type" value="Genomic_DNA"/>
</dbReference>
<sequence length="42" mass="4550">MAFGDNGPRKKSFFERLTVLVVLIMLLVTVGALIFQAVAAVL</sequence>
<dbReference type="Proteomes" id="UP000422997">
    <property type="component" value="Chromosome"/>
</dbReference>
<dbReference type="EMBL" id="CP040804">
    <property type="protein sequence ID" value="QEM33140.1"/>
    <property type="molecule type" value="Genomic_DNA"/>
</dbReference>
<organism evidence="5 11">
    <name type="scientific">Streptococcus salivarius</name>
    <dbReference type="NCBI Taxonomy" id="1304"/>
    <lineage>
        <taxon>Bacteria</taxon>
        <taxon>Bacillati</taxon>
        <taxon>Bacillota</taxon>
        <taxon>Bacilli</taxon>
        <taxon>Lactobacillales</taxon>
        <taxon>Streptococcaceae</taxon>
        <taxon>Streptococcus</taxon>
    </lineage>
</organism>
<evidence type="ECO:0000256" key="1">
    <source>
        <dbReference type="SAM" id="Phobius"/>
    </source>
</evidence>
<dbReference type="EMBL" id="VDCW01000007">
    <property type="protein sequence ID" value="TNF67143.1"/>
    <property type="molecule type" value="Genomic_DNA"/>
</dbReference>
<reference evidence="4 16" key="4">
    <citation type="journal article" date="2019" name="Nat. Med.">
        <title>A library of human gut bacterial isolates paired with longitudinal multiomics data enables mechanistic microbiome research.</title>
        <authorList>
            <person name="Poyet M."/>
            <person name="Groussin M."/>
            <person name="Gibbons S.M."/>
            <person name="Avila-Pacheco J."/>
            <person name="Jiang X."/>
            <person name="Kearney S.M."/>
            <person name="Perrotta A.R."/>
            <person name="Berdy B."/>
            <person name="Zhao S."/>
            <person name="Lieberman T.D."/>
            <person name="Swanson P.K."/>
            <person name="Smith M."/>
            <person name="Roesemann S."/>
            <person name="Alexander J.E."/>
            <person name="Rich S.A."/>
            <person name="Livny J."/>
            <person name="Vlamakis H."/>
            <person name="Clish C."/>
            <person name="Bullock K."/>
            <person name="Deik A."/>
            <person name="Scott J."/>
            <person name="Pierce K.A."/>
            <person name="Xavier R.J."/>
            <person name="Alm E.J."/>
        </authorList>
    </citation>
    <scope>NUCLEOTIDE SEQUENCE [LARGE SCALE GENOMIC DNA]</scope>
    <source>
        <strain evidence="4 16">BIOML-A4</strain>
    </source>
</reference>
<dbReference type="RefSeq" id="WP_002884629.1">
    <property type="nucleotide sequence ID" value="NZ_AP031488.1"/>
</dbReference>
<reference evidence="6 14" key="5">
    <citation type="submission" date="2019-06" db="EMBL/GenBank/DDBJ databases">
        <title>Complete genome sequence of Streptococcus salivarius LAB813.</title>
        <authorList>
            <person name="Levesque C.M."/>
            <person name="Gong S.-G."/>
            <person name="Dufour D."/>
            <person name="Barbour A."/>
        </authorList>
    </citation>
    <scope>NUCLEOTIDE SEQUENCE [LARGE SCALE GENOMIC DNA]</scope>
    <source>
        <strain evidence="6 14">LAB813</strain>
    </source>
</reference>
<proteinExistence type="predicted"/>
<protein>
    <submittedName>
        <fullName evidence="5">DUF4044 domain-containing protein</fullName>
    </submittedName>
</protein>
<dbReference type="Proteomes" id="UP001210204">
    <property type="component" value="Unassembled WGS sequence"/>
</dbReference>
<dbReference type="Proteomes" id="UP000322622">
    <property type="component" value="Chromosome"/>
</dbReference>
<keyword evidence="1" id="KW-1133">Transmembrane helix</keyword>
<dbReference type="EMBL" id="NSIW01000010">
    <property type="protein sequence ID" value="PZD56335.1"/>
    <property type="molecule type" value="Genomic_DNA"/>
</dbReference>
<evidence type="ECO:0000313" key="11">
    <source>
        <dbReference type="Proteomes" id="UP000248776"/>
    </source>
</evidence>
<evidence type="ECO:0000313" key="13">
    <source>
        <dbReference type="Proteomes" id="UP000308186"/>
    </source>
</evidence>
<dbReference type="EMBL" id="JAQMJT010000005">
    <property type="protein sequence ID" value="MDB8613937.1"/>
    <property type="molecule type" value="Genomic_DNA"/>
</dbReference>
<dbReference type="Proteomes" id="UP000248776">
    <property type="component" value="Unassembled WGS sequence"/>
</dbReference>
<reference evidence="8 17" key="7">
    <citation type="journal article" date="2020" name="Microbiol. Resour. Announc.">
        <title>Complete Genome Sequence of Streptococcus salivarius DB-B5, a Novel Probiotic Candidate Isolated from the Supragingival Plaque of a Healthy Female Subject.</title>
        <authorList>
            <person name="Fields F.R."/>
            <person name="Li X."/>
            <person name="Navarre W.W."/>
            <person name="Naito M."/>
        </authorList>
    </citation>
    <scope>NUCLEOTIDE SEQUENCE [LARGE SCALE GENOMIC DNA]</scope>
    <source>
        <strain evidence="8 17">DB-B5</strain>
    </source>
</reference>
<accession>A0A0F3HA82</accession>
<feature type="transmembrane region" description="Helical" evidence="1">
    <location>
        <begin position="17"/>
        <end position="39"/>
    </location>
</feature>
<evidence type="ECO:0000313" key="17">
    <source>
        <dbReference type="Proteomes" id="UP000516705"/>
    </source>
</evidence>
<reference evidence="10 13" key="6">
    <citation type="submission" date="2019-06" db="EMBL/GenBank/DDBJ databases">
        <title>Genome Announcement To Ensure Probiotic Safety of Streptococcus salivarius UBSS01.</title>
        <authorList>
            <person name="Sulthana A."/>
            <person name="Lakshmi S.G."/>
            <person name="Madempudi R.S."/>
        </authorList>
    </citation>
    <scope>NUCLEOTIDE SEQUENCE [LARGE SCALE GENOMIC DNA]</scope>
    <source>
        <strain evidence="10 13">UBSS01</strain>
    </source>
</reference>
<reference evidence="2" key="8">
    <citation type="submission" date="2023-01" db="EMBL/GenBank/DDBJ databases">
        <title>Human gut microbiome strain richness.</title>
        <authorList>
            <person name="Chen-Liaw A."/>
        </authorList>
    </citation>
    <scope>NUCLEOTIDE SEQUENCE</scope>
    <source>
        <strain evidence="3">1001095st1_G4_1001095IJ_161003</strain>
        <strain evidence="2">1001283st1_B9_1001283B150217_161031</strain>
    </source>
</reference>
<evidence type="ECO:0000313" key="15">
    <source>
        <dbReference type="Proteomes" id="UP000422997"/>
    </source>
</evidence>
<dbReference type="Proteomes" id="UP000516705">
    <property type="component" value="Chromosome"/>
</dbReference>
<name>A0A0F3HA82_STRSL</name>
<evidence type="ECO:0000313" key="3">
    <source>
        <dbReference type="EMBL" id="MDB8613937.1"/>
    </source>
</evidence>
<dbReference type="GeneID" id="93793200"/>
<gene>
    <name evidence="7" type="ORF">BSR19_07910</name>
    <name evidence="5" type="ORF">CKU37_06260</name>
    <name evidence="9" type="ORF">D8867_01370</name>
    <name evidence="10" type="ORF">FBF48_07185</name>
    <name evidence="6" type="ORF">FHI56_09700</name>
    <name evidence="4" type="ORF">GMC65_03770</name>
    <name evidence="8" type="ORF">HRE60_07100</name>
    <name evidence="2" type="ORF">PNU22_03880</name>
    <name evidence="3" type="ORF">PNU26_05940</name>
</gene>
<dbReference type="Proteomes" id="UP000273998">
    <property type="component" value="Unassembled WGS sequence"/>
</dbReference>
<evidence type="ECO:0000313" key="2">
    <source>
        <dbReference type="EMBL" id="MDB8605621.1"/>
    </source>
</evidence>
<dbReference type="KEGG" id="ssah:HSISS4_01409"/>
<dbReference type="InterPro" id="IPR025270">
    <property type="entry name" value="DUF4044"/>
</dbReference>
<reference evidence="7 15" key="1">
    <citation type="submission" date="2016-11" db="EMBL/GenBank/DDBJ databases">
        <title>The potential of Streptococcus salivarius to inhibit the production of volatile sulphur compounds in the oral cavity.</title>
        <authorList>
            <person name="Sun L."/>
            <person name="Li Z."/>
            <person name="Jin D."/>
            <person name="Zhao H."/>
        </authorList>
    </citation>
    <scope>NUCLEOTIDE SEQUENCE [LARGE SCALE GENOMIC DNA]</scope>
    <source>
        <strain evidence="7 15">ICDC2</strain>
    </source>
</reference>
<dbReference type="Pfam" id="PF13253">
    <property type="entry name" value="DUF4044"/>
    <property type="match status" value="1"/>
</dbReference>
<dbReference type="Proteomes" id="UP000308186">
    <property type="component" value="Unassembled WGS sequence"/>
</dbReference>
<dbReference type="AlphaFoldDB" id="A0A0F3HA82"/>
<reference evidence="5 11" key="2">
    <citation type="submission" date="2017-08" db="EMBL/GenBank/DDBJ databases">
        <title>Streptococcus salivarius strain HS0302 Genome.</title>
        <authorList>
            <person name="Smith J."/>
            <person name="Deng P."/>
            <person name="Geng M."/>
        </authorList>
    </citation>
    <scope>NUCLEOTIDE SEQUENCE [LARGE SCALE GENOMIC DNA]</scope>
    <source>
        <strain evidence="5 11">HS0302</strain>
    </source>
</reference>
<evidence type="ECO:0000313" key="14">
    <source>
        <dbReference type="Proteomes" id="UP000322622"/>
    </source>
</evidence>
<keyword evidence="1" id="KW-0812">Transmembrane</keyword>
<reference evidence="9 12" key="3">
    <citation type="submission" date="2018-11" db="EMBL/GenBank/DDBJ databases">
        <title>Species Designations Belie Phenotypic and Genotypic Heterogeneity in Oral Streptococci.</title>
        <authorList>
            <person name="Velsko I."/>
        </authorList>
    </citation>
    <scope>NUCLEOTIDE SEQUENCE [LARGE SCALE GENOMIC DNA]</scope>
    <source>
        <strain evidence="9 12">BCC42</strain>
    </source>
</reference>
<evidence type="ECO:0000313" key="8">
    <source>
        <dbReference type="EMBL" id="QMI51439.1"/>
    </source>
</evidence>
<dbReference type="EMBL" id="JAQMJO010000002">
    <property type="protein sequence ID" value="MDB8605621.1"/>
    <property type="molecule type" value="Genomic_DNA"/>
</dbReference>
<keyword evidence="1" id="KW-0472">Membrane</keyword>
<evidence type="ECO:0000313" key="10">
    <source>
        <dbReference type="EMBL" id="TNF67143.1"/>
    </source>
</evidence>
<dbReference type="EMBL" id="RJNF01000003">
    <property type="protein sequence ID" value="RSI59471.1"/>
    <property type="molecule type" value="Genomic_DNA"/>
</dbReference>
<evidence type="ECO:0000313" key="16">
    <source>
        <dbReference type="Proteomes" id="UP000439678"/>
    </source>
</evidence>
<evidence type="ECO:0000313" key="6">
    <source>
        <dbReference type="EMBL" id="QEM33140.1"/>
    </source>
</evidence>
<evidence type="ECO:0000313" key="5">
    <source>
        <dbReference type="EMBL" id="PZD56335.1"/>
    </source>
</evidence>
<evidence type="ECO:0000313" key="7">
    <source>
        <dbReference type="EMBL" id="QGU81040.1"/>
    </source>
</evidence>
<evidence type="ECO:0000313" key="9">
    <source>
        <dbReference type="EMBL" id="RSI59471.1"/>
    </source>
</evidence>
<dbReference type="EMBL" id="CP018187">
    <property type="protein sequence ID" value="QGU81040.1"/>
    <property type="molecule type" value="Genomic_DNA"/>
</dbReference>
<dbReference type="Proteomes" id="UP001212483">
    <property type="component" value="Unassembled WGS sequence"/>
</dbReference>
<evidence type="ECO:0000313" key="4">
    <source>
        <dbReference type="EMBL" id="MTR27484.1"/>
    </source>
</evidence>
<evidence type="ECO:0000313" key="12">
    <source>
        <dbReference type="Proteomes" id="UP000273998"/>
    </source>
</evidence>
<dbReference type="EMBL" id="WMYO01000003">
    <property type="protein sequence ID" value="MTR27484.1"/>
    <property type="molecule type" value="Genomic_DNA"/>
</dbReference>